<feature type="transmembrane region" description="Helical" evidence="1">
    <location>
        <begin position="69"/>
        <end position="90"/>
    </location>
</feature>
<protein>
    <recommendedName>
        <fullName evidence="2">DUF2157 domain-containing protein</fullName>
    </recommendedName>
</protein>
<evidence type="ECO:0000313" key="3">
    <source>
        <dbReference type="EMBL" id="GFO62564.1"/>
    </source>
</evidence>
<name>A0A6V8MRQ2_9BACT</name>
<dbReference type="EMBL" id="BLXY01000001">
    <property type="protein sequence ID" value="GFO62564.1"/>
    <property type="molecule type" value="Genomic_DNA"/>
</dbReference>
<keyword evidence="1" id="KW-0812">Transmembrane</keyword>
<dbReference type="AlphaFoldDB" id="A0A6V8MRQ2"/>
<gene>
    <name evidence="3" type="ORF">GMPD_04830</name>
</gene>
<feature type="transmembrane region" description="Helical" evidence="1">
    <location>
        <begin position="267"/>
        <end position="289"/>
    </location>
</feature>
<dbReference type="Proteomes" id="UP000568888">
    <property type="component" value="Unassembled WGS sequence"/>
</dbReference>
<keyword evidence="1" id="KW-0472">Membrane</keyword>
<feature type="transmembrane region" description="Helical" evidence="1">
    <location>
        <begin position="242"/>
        <end position="260"/>
    </location>
</feature>
<evidence type="ECO:0000313" key="4">
    <source>
        <dbReference type="Proteomes" id="UP000568888"/>
    </source>
</evidence>
<evidence type="ECO:0000256" key="1">
    <source>
        <dbReference type="SAM" id="Phobius"/>
    </source>
</evidence>
<feature type="transmembrane region" description="Helical" evidence="1">
    <location>
        <begin position="45"/>
        <end position="63"/>
    </location>
</feature>
<feature type="transmembrane region" description="Helical" evidence="1">
    <location>
        <begin position="159"/>
        <end position="180"/>
    </location>
</feature>
<dbReference type="InterPro" id="IPR018677">
    <property type="entry name" value="DUF2157"/>
</dbReference>
<reference evidence="4" key="1">
    <citation type="submission" date="2020-06" db="EMBL/GenBank/DDBJ databases">
        <title>Draft genomic sequecing of Geomonas sp. Red736.</title>
        <authorList>
            <person name="Itoh H."/>
            <person name="Xu Z.X."/>
            <person name="Ushijima N."/>
            <person name="Masuda Y."/>
            <person name="Shiratori Y."/>
            <person name="Senoo K."/>
        </authorList>
    </citation>
    <scope>NUCLEOTIDE SEQUENCE [LARGE SCALE GENOMIC DNA]</scope>
    <source>
        <strain evidence="4">Red736</strain>
    </source>
</reference>
<organism evidence="3 4">
    <name type="scientific">Geomonas paludis</name>
    <dbReference type="NCBI Taxonomy" id="2740185"/>
    <lineage>
        <taxon>Bacteria</taxon>
        <taxon>Pseudomonadati</taxon>
        <taxon>Thermodesulfobacteriota</taxon>
        <taxon>Desulfuromonadia</taxon>
        <taxon>Geobacterales</taxon>
        <taxon>Geobacteraceae</taxon>
        <taxon>Geomonas</taxon>
    </lineage>
</organism>
<keyword evidence="1" id="KW-1133">Transmembrane helix</keyword>
<feature type="transmembrane region" description="Helical" evidence="1">
    <location>
        <begin position="110"/>
        <end position="126"/>
    </location>
</feature>
<dbReference type="Pfam" id="PF09925">
    <property type="entry name" value="DUF2157"/>
    <property type="match status" value="1"/>
</dbReference>
<proteinExistence type="predicted"/>
<sequence>MTKGGSVQEALNDLESGEILSREQAALLRRIYGRELFSVHWELRLLLYGGILILTTGLGLLVAKHFASIGHLTLLATIALGCAACFAYCLRHGGGFSRDGLPTPDAAYDYVLLLGCLLLGTLQGYLELRYQLLAQYWNWWLLVSALTYLLCAHYFDNRLVLSLALSTLGAWLGVKTSLLGAGLWDGTLRDNALFFGALVVAAGAVQTRLGWKRHFLPVHLHLGVNVLLAALVAGVAPRATGPAYLAGLLLAGSGSALYALRERSFAFLLYAVLYGYLGITIFVFNRGHWSSEGGILYFLVSAASLLTALVALHRRFRSAE</sequence>
<feature type="domain" description="DUF2157" evidence="2">
    <location>
        <begin position="15"/>
        <end position="159"/>
    </location>
</feature>
<feature type="transmembrane region" description="Helical" evidence="1">
    <location>
        <begin position="218"/>
        <end position="236"/>
    </location>
</feature>
<feature type="transmembrane region" description="Helical" evidence="1">
    <location>
        <begin position="295"/>
        <end position="312"/>
    </location>
</feature>
<accession>A0A6V8MRQ2</accession>
<comment type="caution">
    <text evidence="3">The sequence shown here is derived from an EMBL/GenBank/DDBJ whole genome shotgun (WGS) entry which is preliminary data.</text>
</comment>
<feature type="transmembrane region" description="Helical" evidence="1">
    <location>
        <begin position="132"/>
        <end position="152"/>
    </location>
</feature>
<evidence type="ECO:0000259" key="2">
    <source>
        <dbReference type="Pfam" id="PF09925"/>
    </source>
</evidence>
<feature type="transmembrane region" description="Helical" evidence="1">
    <location>
        <begin position="192"/>
        <end position="211"/>
    </location>
</feature>